<evidence type="ECO:0000256" key="2">
    <source>
        <dbReference type="ARBA" id="ARBA00022692"/>
    </source>
</evidence>
<keyword evidence="8" id="KW-1185">Reference proteome</keyword>
<feature type="domain" description="Major facilitator superfamily (MFS) profile" evidence="6">
    <location>
        <begin position="30"/>
        <end position="187"/>
    </location>
</feature>
<dbReference type="Gene3D" id="1.20.1250.20">
    <property type="entry name" value="MFS general substrate transporter like domains"/>
    <property type="match status" value="1"/>
</dbReference>
<dbReference type="InterPro" id="IPR036259">
    <property type="entry name" value="MFS_trans_sf"/>
</dbReference>
<accession>Q8NNH9</accession>
<dbReference type="PANTHER" id="PTHR43826:SF3">
    <property type="entry name" value="GLUCOSE-6-PHOSPHATE EXCHANGER SLC37A4"/>
    <property type="match status" value="1"/>
</dbReference>
<dbReference type="BioCyc" id="CORYNE:G18NG-11815-MONOMER"/>
<dbReference type="HOGENOM" id="CLU_1616233_0_0_11"/>
<dbReference type="PATRIC" id="fig|196627.13.peg.2160"/>
<keyword evidence="4 5" id="KW-0472">Membrane</keyword>
<dbReference type="GO" id="GO:0061513">
    <property type="term" value="F:glucose 6-phosphate:phosphate antiporter activity"/>
    <property type="evidence" value="ECO:0007669"/>
    <property type="project" value="TreeGrafter"/>
</dbReference>
<evidence type="ECO:0000313" key="7">
    <source>
        <dbReference type="EMBL" id="BAB99616.1"/>
    </source>
</evidence>
<dbReference type="GO" id="GO:0005886">
    <property type="term" value="C:plasma membrane"/>
    <property type="evidence" value="ECO:0007669"/>
    <property type="project" value="UniProtKB-SubCell"/>
</dbReference>
<dbReference type="InterPro" id="IPR051337">
    <property type="entry name" value="OPA_Antiporter"/>
</dbReference>
<feature type="transmembrane region" description="Helical" evidence="5">
    <location>
        <begin position="36"/>
        <end position="54"/>
    </location>
</feature>
<proteinExistence type="predicted"/>
<dbReference type="EMBL" id="BA000036">
    <property type="protein sequence ID" value="BAB99616.1"/>
    <property type="molecule type" value="Genomic_DNA"/>
</dbReference>
<keyword evidence="3 5" id="KW-1133">Transmembrane helix</keyword>
<dbReference type="PANTHER" id="PTHR43826">
    <property type="entry name" value="GLUCOSE-6-PHOSPHATE EXCHANGER SLC37A4"/>
    <property type="match status" value="1"/>
</dbReference>
<dbReference type="AlphaFoldDB" id="Q8NNH9"/>
<dbReference type="OrthoDB" id="4332123at2"/>
<dbReference type="STRING" id="196627.cg2441"/>
<sequence length="187" mass="20402">MDRAADYSPRLGLPRTFKDRVKPVGVERGKVSAKALVVWLTAMCVYIVAIAGRTSFGVAGVHAIDRFDIDASRLAVFTSVQVGVYVLAQIPMGMLVDRFDARKLLLAGALILAAGQLILGFTDSYMIAIFARVLISVGDSSAFLSVMRLLPNWFPMSWTPVLQQLTGAFGFVGQFSPRCRFCTYSTP</sequence>
<dbReference type="Proteomes" id="UP000000582">
    <property type="component" value="Chromosome"/>
</dbReference>
<keyword evidence="2 5" id="KW-0812">Transmembrane</keyword>
<evidence type="ECO:0000259" key="6">
    <source>
        <dbReference type="PROSITE" id="PS50850"/>
    </source>
</evidence>
<evidence type="ECO:0000256" key="1">
    <source>
        <dbReference type="ARBA" id="ARBA00004651"/>
    </source>
</evidence>
<evidence type="ECO:0000256" key="5">
    <source>
        <dbReference type="SAM" id="Phobius"/>
    </source>
</evidence>
<feature type="transmembrane region" description="Helical" evidence="5">
    <location>
        <begin position="74"/>
        <end position="92"/>
    </location>
</feature>
<protein>
    <submittedName>
        <fullName evidence="7">Permeases of the major facilitator superfamily</fullName>
    </submittedName>
</protein>
<dbReference type="GO" id="GO:0035435">
    <property type="term" value="P:phosphate ion transmembrane transport"/>
    <property type="evidence" value="ECO:0007669"/>
    <property type="project" value="TreeGrafter"/>
</dbReference>
<dbReference type="KEGG" id="cgl:Cgl2223"/>
<evidence type="ECO:0000256" key="4">
    <source>
        <dbReference type="ARBA" id="ARBA00023136"/>
    </source>
</evidence>
<comment type="subcellular location">
    <subcellularLocation>
        <location evidence="1">Cell membrane</location>
        <topology evidence="1">Multi-pass membrane protein</topology>
    </subcellularLocation>
</comment>
<dbReference type="InterPro" id="IPR020846">
    <property type="entry name" value="MFS_dom"/>
</dbReference>
<feature type="transmembrane region" description="Helical" evidence="5">
    <location>
        <begin position="104"/>
        <end position="121"/>
    </location>
</feature>
<dbReference type="PROSITE" id="PS50850">
    <property type="entry name" value="MFS"/>
    <property type="match status" value="1"/>
</dbReference>
<dbReference type="Pfam" id="PF07690">
    <property type="entry name" value="MFS_1"/>
    <property type="match status" value="1"/>
</dbReference>
<evidence type="ECO:0000256" key="3">
    <source>
        <dbReference type="ARBA" id="ARBA00022989"/>
    </source>
</evidence>
<dbReference type="SUPFAM" id="SSF103473">
    <property type="entry name" value="MFS general substrate transporter"/>
    <property type="match status" value="1"/>
</dbReference>
<organism evidence="7 8">
    <name type="scientific">Corynebacterium glutamicum (strain ATCC 13032 / DSM 20300 / JCM 1318 / BCRC 11384 / CCUG 27702 / LMG 3730 / NBRC 12168 / NCIMB 10025 / NRRL B-2784 / 534)</name>
    <dbReference type="NCBI Taxonomy" id="196627"/>
    <lineage>
        <taxon>Bacteria</taxon>
        <taxon>Bacillati</taxon>
        <taxon>Actinomycetota</taxon>
        <taxon>Actinomycetes</taxon>
        <taxon>Mycobacteriales</taxon>
        <taxon>Corynebacteriaceae</taxon>
        <taxon>Corynebacterium</taxon>
    </lineage>
</organism>
<evidence type="ECO:0000313" key="8">
    <source>
        <dbReference type="Proteomes" id="UP000000582"/>
    </source>
</evidence>
<reference evidence="8" key="1">
    <citation type="journal article" date="2003" name="Appl. Microbiol. Biotechnol.">
        <title>The Corynebacterium glutamicum genome: features and impacts on biotechnological processes.</title>
        <authorList>
            <person name="Ikeda M."/>
            <person name="Nakagawa S."/>
        </authorList>
    </citation>
    <scope>NUCLEOTIDE SEQUENCE [LARGE SCALE GENOMIC DNA]</scope>
    <source>
        <strain evidence="8">ATCC 13032 / DSM 20300 / BCRC 11384 / JCM 1318 / LMG 3730 / NCIMB 10025</strain>
    </source>
</reference>
<name>Q8NNH9_CORGL</name>
<dbReference type="eggNOG" id="COG2271">
    <property type="taxonomic scope" value="Bacteria"/>
</dbReference>
<gene>
    <name evidence="7" type="ordered locus">Cgl2223</name>
</gene>
<dbReference type="InterPro" id="IPR011701">
    <property type="entry name" value="MFS"/>
</dbReference>